<evidence type="ECO:0000313" key="8">
    <source>
        <dbReference type="EMBL" id="KAA2211803.1"/>
    </source>
</evidence>
<dbReference type="InterPro" id="IPR050714">
    <property type="entry name" value="Cobalamin_biosynth_MTase"/>
</dbReference>
<dbReference type="InterPro" id="IPR014008">
    <property type="entry name" value="Cbl_synth_MTase_CbiT"/>
</dbReference>
<evidence type="ECO:0000256" key="2">
    <source>
        <dbReference type="ARBA" id="ARBA00022573"/>
    </source>
</evidence>
<dbReference type="InterPro" id="IPR002750">
    <property type="entry name" value="CobE/GbiG_C"/>
</dbReference>
<dbReference type="NCBIfam" id="TIGR02467">
    <property type="entry name" value="CbiE"/>
    <property type="match status" value="1"/>
</dbReference>
<feature type="domain" description="CobE/GbiG C-terminal" evidence="7">
    <location>
        <begin position="410"/>
        <end position="523"/>
    </location>
</feature>
<evidence type="ECO:0000256" key="5">
    <source>
        <dbReference type="ARBA" id="ARBA00022691"/>
    </source>
</evidence>
<dbReference type="InterPro" id="IPR029063">
    <property type="entry name" value="SAM-dependent_MTases_sf"/>
</dbReference>
<dbReference type="InterPro" id="IPR036518">
    <property type="entry name" value="CobE/GbiG_C_sf"/>
</dbReference>
<accession>A0A5B2TCJ2</accession>
<dbReference type="InterPro" id="IPR014777">
    <property type="entry name" value="4pyrrole_Mease_sub1"/>
</dbReference>
<dbReference type="Gene3D" id="3.40.1010.10">
    <property type="entry name" value="Cobalt-precorrin-4 Transmethylase, Domain 1"/>
    <property type="match status" value="1"/>
</dbReference>
<dbReference type="NCBIfam" id="TIGR02469">
    <property type="entry name" value="CbiT"/>
    <property type="match status" value="1"/>
</dbReference>
<evidence type="ECO:0000256" key="3">
    <source>
        <dbReference type="ARBA" id="ARBA00022603"/>
    </source>
</evidence>
<evidence type="ECO:0000259" key="6">
    <source>
        <dbReference type="Pfam" id="PF00590"/>
    </source>
</evidence>
<dbReference type="CDD" id="cd02440">
    <property type="entry name" value="AdoMet_MTases"/>
    <property type="match status" value="1"/>
</dbReference>
<dbReference type="GO" id="GO:0032259">
    <property type="term" value="P:methylation"/>
    <property type="evidence" value="ECO:0007669"/>
    <property type="project" value="UniProtKB-KW"/>
</dbReference>
<organism evidence="8 9">
    <name type="scientific">Teichococcus oryzae</name>
    <dbReference type="NCBI Taxonomy" id="1608942"/>
    <lineage>
        <taxon>Bacteria</taxon>
        <taxon>Pseudomonadati</taxon>
        <taxon>Pseudomonadota</taxon>
        <taxon>Alphaproteobacteria</taxon>
        <taxon>Acetobacterales</taxon>
        <taxon>Roseomonadaceae</taxon>
        <taxon>Roseomonas</taxon>
    </lineage>
</organism>
<keyword evidence="9" id="KW-1185">Reference proteome</keyword>
<dbReference type="UniPathway" id="UPA00148"/>
<evidence type="ECO:0000259" key="7">
    <source>
        <dbReference type="Pfam" id="PF01890"/>
    </source>
</evidence>
<dbReference type="SUPFAM" id="SSF159664">
    <property type="entry name" value="CobE/GbiG C-terminal domain-like"/>
    <property type="match status" value="1"/>
</dbReference>
<reference evidence="8 9" key="1">
    <citation type="journal article" date="2015" name="Int. J. Syst. Evol. Microbiol.">
        <title>Roseomonas oryzae sp. nov., isolated from paddy rhizosphere soil.</title>
        <authorList>
            <person name="Ramaprasad E.V."/>
            <person name="Sasikala Ch."/>
            <person name="Ramana Ch.V."/>
        </authorList>
    </citation>
    <scope>NUCLEOTIDE SEQUENCE [LARGE SCALE GENOMIC DNA]</scope>
    <source>
        <strain evidence="8 9">KCTC 42542</strain>
    </source>
</reference>
<dbReference type="PANTHER" id="PTHR43182:SF1">
    <property type="entry name" value="COBALT-PRECORRIN-7 C(5)-METHYLTRANSFERASE"/>
    <property type="match status" value="1"/>
</dbReference>
<name>A0A5B2TCJ2_9PROT</name>
<evidence type="ECO:0000313" key="9">
    <source>
        <dbReference type="Proteomes" id="UP000322110"/>
    </source>
</evidence>
<dbReference type="Pfam" id="PF01135">
    <property type="entry name" value="PCMT"/>
    <property type="match status" value="1"/>
</dbReference>
<comment type="caution">
    <text evidence="8">The sequence shown here is derived from an EMBL/GenBank/DDBJ whole genome shotgun (WGS) entry which is preliminary data.</text>
</comment>
<keyword evidence="3 8" id="KW-0489">Methyltransferase</keyword>
<gene>
    <name evidence="8" type="primary">cbiE</name>
    <name evidence="8" type="ORF">F0Q34_18160</name>
</gene>
<evidence type="ECO:0000256" key="1">
    <source>
        <dbReference type="ARBA" id="ARBA00004953"/>
    </source>
</evidence>
<dbReference type="AlphaFoldDB" id="A0A5B2TCJ2"/>
<dbReference type="GO" id="GO:0009236">
    <property type="term" value="P:cobalamin biosynthetic process"/>
    <property type="evidence" value="ECO:0007669"/>
    <property type="project" value="UniProtKB-UniPathway"/>
</dbReference>
<dbReference type="Proteomes" id="UP000322110">
    <property type="component" value="Unassembled WGS sequence"/>
</dbReference>
<dbReference type="GO" id="GO:0008276">
    <property type="term" value="F:protein methyltransferase activity"/>
    <property type="evidence" value="ECO:0007669"/>
    <property type="project" value="InterPro"/>
</dbReference>
<dbReference type="OrthoDB" id="9787825at2"/>
<dbReference type="CDD" id="cd11644">
    <property type="entry name" value="Precorrin-6Y-MT"/>
    <property type="match status" value="1"/>
</dbReference>
<dbReference type="Gene3D" id="3.30.420.180">
    <property type="entry name" value="CobE/GbiG C-terminal domain"/>
    <property type="match status" value="1"/>
</dbReference>
<dbReference type="PANTHER" id="PTHR43182">
    <property type="entry name" value="COBALT-PRECORRIN-6B C(15)-METHYLTRANSFERASE (DECARBOXYLATING)"/>
    <property type="match status" value="1"/>
</dbReference>
<evidence type="ECO:0000256" key="4">
    <source>
        <dbReference type="ARBA" id="ARBA00022679"/>
    </source>
</evidence>
<keyword evidence="5" id="KW-0949">S-adenosyl-L-methionine</keyword>
<dbReference type="Pfam" id="PF00590">
    <property type="entry name" value="TP_methylase"/>
    <property type="match status" value="1"/>
</dbReference>
<dbReference type="SUPFAM" id="SSF53790">
    <property type="entry name" value="Tetrapyrrole methylase"/>
    <property type="match status" value="1"/>
</dbReference>
<sequence>MTDPWLFILGIGEDGVEGLSPAAATLLRQAEAVFGGRRHLALAAPLIRGEPHPWPSPMADGYPALLARRGRPTVALASGDPFCFGVGATLARQVPPGEFLCIPAPSAFALARARLGWAAQDCATLSFCGRPLEPVLPLLQPGARILALSADAGTPAALAALLTCHGFGPSRLHLLEALGGPRERQRSATADTFALEAGPLNLLGIEVVAGPEARILPLAPGLPEALFEQDGQITKREVRAVTLSALAPRQGELLWDVGCGSGSVAIEWMLRHPSLRAIGLEPRADRAAQAARNALALGVPALRVIEAAAPVGFDGLPTPDAVFLGGGASHPGVLEAAWAALRPGGRLVANAVTLETEAVLIAAHRRWGGSLTRIGVERLDSVGTLHGYRPLMTVTQYAVQKPADPRPAAVAGIGARPAAAAADIVALVRGAEALSGHRVTRLLAPGFRRDVPALAEAASALGLPLAFAAREAILAAQGHCPTRSAAALEATGIASVAEGCALAGGGALVLPRIDGPGVTCALATERNA</sequence>
<protein>
    <submittedName>
        <fullName evidence="8">Precorrin-6y C5,15-methyltransferase (Decarboxylating) subunit CbiE</fullName>
    </submittedName>
</protein>
<dbReference type="Pfam" id="PF01890">
    <property type="entry name" value="CbiG_C"/>
    <property type="match status" value="1"/>
</dbReference>
<dbReference type="Gene3D" id="3.40.50.150">
    <property type="entry name" value="Vaccinia Virus protein VP39"/>
    <property type="match status" value="1"/>
</dbReference>
<proteinExistence type="predicted"/>
<keyword evidence="2" id="KW-0169">Cobalamin biosynthesis</keyword>
<dbReference type="EMBL" id="VUKA01000015">
    <property type="protein sequence ID" value="KAA2211803.1"/>
    <property type="molecule type" value="Genomic_DNA"/>
</dbReference>
<dbReference type="SUPFAM" id="SSF53335">
    <property type="entry name" value="S-adenosyl-L-methionine-dependent methyltransferases"/>
    <property type="match status" value="1"/>
</dbReference>
<dbReference type="InterPro" id="IPR012818">
    <property type="entry name" value="CbiE"/>
</dbReference>
<comment type="pathway">
    <text evidence="1">Cofactor biosynthesis; adenosylcobalamin biosynthesis.</text>
</comment>
<keyword evidence="4 8" id="KW-0808">Transferase</keyword>
<feature type="domain" description="Tetrapyrrole methylase" evidence="6">
    <location>
        <begin position="6"/>
        <end position="191"/>
    </location>
</feature>
<dbReference type="InterPro" id="IPR035996">
    <property type="entry name" value="4pyrrol_Methylase_sf"/>
</dbReference>
<dbReference type="InterPro" id="IPR000878">
    <property type="entry name" value="4pyrrol_Mease"/>
</dbReference>